<accession>A0A392U256</accession>
<dbReference type="EMBL" id="LXQA010717550">
    <property type="protein sequence ID" value="MCI67469.1"/>
    <property type="molecule type" value="Genomic_DNA"/>
</dbReference>
<feature type="non-terminal residue" evidence="1">
    <location>
        <position position="1"/>
    </location>
</feature>
<protein>
    <submittedName>
        <fullName evidence="1">Uncharacterized protein</fullName>
    </submittedName>
</protein>
<evidence type="ECO:0000313" key="1">
    <source>
        <dbReference type="EMBL" id="MCI67469.1"/>
    </source>
</evidence>
<reference evidence="1 2" key="1">
    <citation type="journal article" date="2018" name="Front. Plant Sci.">
        <title>Red Clover (Trifolium pratense) and Zigzag Clover (T. medium) - A Picture of Genomic Similarities and Differences.</title>
        <authorList>
            <person name="Dluhosova J."/>
            <person name="Istvanek J."/>
            <person name="Nedelnik J."/>
            <person name="Repkova J."/>
        </authorList>
    </citation>
    <scope>NUCLEOTIDE SEQUENCE [LARGE SCALE GENOMIC DNA]</scope>
    <source>
        <strain evidence="2">cv. 10/8</strain>
        <tissue evidence="1">Leaf</tissue>
    </source>
</reference>
<sequence length="74" mass="7760">TVDMEAAAVGITVDVKEAAIGVTVDVEAPAIGVTVDMEAPAVGVTVEVTLVFCFFGFCSCCSLSRKRPTTTWYI</sequence>
<name>A0A392U256_9FABA</name>
<dbReference type="AlphaFoldDB" id="A0A392U256"/>
<proteinExistence type="predicted"/>
<organism evidence="1 2">
    <name type="scientific">Trifolium medium</name>
    <dbReference type="NCBI Taxonomy" id="97028"/>
    <lineage>
        <taxon>Eukaryota</taxon>
        <taxon>Viridiplantae</taxon>
        <taxon>Streptophyta</taxon>
        <taxon>Embryophyta</taxon>
        <taxon>Tracheophyta</taxon>
        <taxon>Spermatophyta</taxon>
        <taxon>Magnoliopsida</taxon>
        <taxon>eudicotyledons</taxon>
        <taxon>Gunneridae</taxon>
        <taxon>Pentapetalae</taxon>
        <taxon>rosids</taxon>
        <taxon>fabids</taxon>
        <taxon>Fabales</taxon>
        <taxon>Fabaceae</taxon>
        <taxon>Papilionoideae</taxon>
        <taxon>50 kb inversion clade</taxon>
        <taxon>NPAAA clade</taxon>
        <taxon>Hologalegina</taxon>
        <taxon>IRL clade</taxon>
        <taxon>Trifolieae</taxon>
        <taxon>Trifolium</taxon>
    </lineage>
</organism>
<keyword evidence="2" id="KW-1185">Reference proteome</keyword>
<evidence type="ECO:0000313" key="2">
    <source>
        <dbReference type="Proteomes" id="UP000265520"/>
    </source>
</evidence>
<comment type="caution">
    <text evidence="1">The sequence shown here is derived from an EMBL/GenBank/DDBJ whole genome shotgun (WGS) entry which is preliminary data.</text>
</comment>
<dbReference type="Proteomes" id="UP000265520">
    <property type="component" value="Unassembled WGS sequence"/>
</dbReference>